<dbReference type="EMBL" id="NBAG03000350">
    <property type="protein sequence ID" value="PNI36355.1"/>
    <property type="molecule type" value="Genomic_DNA"/>
</dbReference>
<comment type="caution">
    <text evidence="2">The sequence shown here is derived from an EMBL/GenBank/DDBJ whole genome shotgun (WGS) entry which is preliminary data.</text>
</comment>
<evidence type="ECO:0000313" key="3">
    <source>
        <dbReference type="Proteomes" id="UP000236370"/>
    </source>
</evidence>
<accession>A0A2J8KMW9</accession>
<feature type="compositionally biased region" description="Low complexity" evidence="1">
    <location>
        <begin position="70"/>
        <end position="86"/>
    </location>
</feature>
<evidence type="ECO:0000313" key="2">
    <source>
        <dbReference type="EMBL" id="PNI36355.1"/>
    </source>
</evidence>
<feature type="region of interest" description="Disordered" evidence="1">
    <location>
        <begin position="63"/>
        <end position="86"/>
    </location>
</feature>
<dbReference type="AlphaFoldDB" id="A0A2J8KMW9"/>
<dbReference type="Proteomes" id="UP000236370">
    <property type="component" value="Unassembled WGS sequence"/>
</dbReference>
<proteinExistence type="predicted"/>
<name>A0A2J8KMW9_PANTR</name>
<evidence type="ECO:0000256" key="1">
    <source>
        <dbReference type="SAM" id="MobiDB-lite"/>
    </source>
</evidence>
<reference evidence="2 3" key="1">
    <citation type="submission" date="2017-12" db="EMBL/GenBank/DDBJ databases">
        <title>High-resolution comparative analysis of great ape genomes.</title>
        <authorList>
            <person name="Pollen A."/>
            <person name="Hastie A."/>
            <person name="Hormozdiari F."/>
            <person name="Dougherty M."/>
            <person name="Liu R."/>
            <person name="Chaisson M."/>
            <person name="Hoppe E."/>
            <person name="Hill C."/>
            <person name="Pang A."/>
            <person name="Hillier L."/>
            <person name="Baker C."/>
            <person name="Armstrong J."/>
            <person name="Shendure J."/>
            <person name="Paten B."/>
            <person name="Wilson R."/>
            <person name="Chao H."/>
            <person name="Schneider V."/>
            <person name="Ventura M."/>
            <person name="Kronenberg Z."/>
            <person name="Murali S."/>
            <person name="Gordon D."/>
            <person name="Cantsilieris S."/>
            <person name="Munson K."/>
            <person name="Nelson B."/>
            <person name="Raja A."/>
            <person name="Underwood J."/>
            <person name="Diekhans M."/>
            <person name="Fiddes I."/>
            <person name="Haussler D."/>
            <person name="Eichler E."/>
        </authorList>
    </citation>
    <scope>NUCLEOTIDE SEQUENCE [LARGE SCALE GENOMIC DNA]</scope>
    <source>
        <strain evidence="2">Yerkes chimp pedigree #C0471</strain>
    </source>
</reference>
<protein>
    <submittedName>
        <fullName evidence="2">Uncharacterized protein</fullName>
    </submittedName>
</protein>
<gene>
    <name evidence="2" type="ORF">CK820_G0037214</name>
</gene>
<organism evidence="2 3">
    <name type="scientific">Pan troglodytes</name>
    <name type="common">Chimpanzee</name>
    <dbReference type="NCBI Taxonomy" id="9598"/>
    <lineage>
        <taxon>Eukaryota</taxon>
        <taxon>Metazoa</taxon>
        <taxon>Chordata</taxon>
        <taxon>Craniata</taxon>
        <taxon>Vertebrata</taxon>
        <taxon>Euteleostomi</taxon>
        <taxon>Mammalia</taxon>
        <taxon>Eutheria</taxon>
        <taxon>Euarchontoglires</taxon>
        <taxon>Primates</taxon>
        <taxon>Haplorrhini</taxon>
        <taxon>Catarrhini</taxon>
        <taxon>Hominidae</taxon>
        <taxon>Pan</taxon>
    </lineage>
</organism>
<sequence length="86" mass="9140">MPWSRGGACVCREFPSLRRQVGKPVQEEWCLQVLPVTTTPSRRHPQSSHLCWLEERGGASCCLPGSTGAGSPSDPSKDGSSPSSTG</sequence>